<dbReference type="NCBIfam" id="TIGR03086">
    <property type="entry name" value="TIGR03086 family metal-binding protein"/>
    <property type="match status" value="1"/>
</dbReference>
<gene>
    <name evidence="3" type="ORF">HFP15_18135</name>
</gene>
<dbReference type="RefSeq" id="WP_168517108.1">
    <property type="nucleotide sequence ID" value="NZ_JAAXLS010000011.1"/>
</dbReference>
<comment type="caution">
    <text evidence="3">The sequence shown here is derived from an EMBL/GenBank/DDBJ whole genome shotgun (WGS) entry which is preliminary data.</text>
</comment>
<dbReference type="Proteomes" id="UP000715441">
    <property type="component" value="Unassembled WGS sequence"/>
</dbReference>
<accession>A0ABX1J4T7</accession>
<sequence>METLELYRLAQDRFDTVLTAVDPDRWEARSACEQWSVRDVAGHVIWGQHQVRAWATGTDYDDRRGAPGSPHPAVLTGPDPVATWRAARADAVATLTPEALARTTSIPGMGEVPVAALIALLTVDHVAHGWDIAYPLGMQPRIEPELVAMAFDWARAHVLRRPGFFGAELTAPDGADEQTRMLAFLGRNAWQRVPA</sequence>
<dbReference type="Gene3D" id="1.20.120.450">
    <property type="entry name" value="dinb family like domain"/>
    <property type="match status" value="1"/>
</dbReference>
<dbReference type="InterPro" id="IPR017517">
    <property type="entry name" value="Maleyloyr_isom"/>
</dbReference>
<dbReference type="InterPro" id="IPR017520">
    <property type="entry name" value="CHP03086"/>
</dbReference>
<dbReference type="EMBL" id="JAAXLS010000011">
    <property type="protein sequence ID" value="NKQ54807.1"/>
    <property type="molecule type" value="Genomic_DNA"/>
</dbReference>
<organism evidence="3 4">
    <name type="scientific">Amycolatopsis acididurans</name>
    <dbReference type="NCBI Taxonomy" id="2724524"/>
    <lineage>
        <taxon>Bacteria</taxon>
        <taxon>Bacillati</taxon>
        <taxon>Actinomycetota</taxon>
        <taxon>Actinomycetes</taxon>
        <taxon>Pseudonocardiales</taxon>
        <taxon>Pseudonocardiaceae</taxon>
        <taxon>Amycolatopsis</taxon>
    </lineage>
</organism>
<reference evidence="3 4" key="1">
    <citation type="submission" date="2020-04" db="EMBL/GenBank/DDBJ databases">
        <title>Novel species.</title>
        <authorList>
            <person name="Teo W.F.A."/>
            <person name="Lipun K."/>
            <person name="Srisuk N."/>
            <person name="Duangmal K."/>
        </authorList>
    </citation>
    <scope>NUCLEOTIDE SEQUENCE [LARGE SCALE GENOMIC DNA]</scope>
    <source>
        <strain evidence="3 4">K13G38</strain>
    </source>
</reference>
<evidence type="ECO:0000313" key="4">
    <source>
        <dbReference type="Proteomes" id="UP000715441"/>
    </source>
</evidence>
<evidence type="ECO:0000256" key="1">
    <source>
        <dbReference type="SAM" id="MobiDB-lite"/>
    </source>
</evidence>
<feature type="region of interest" description="Disordered" evidence="1">
    <location>
        <begin position="58"/>
        <end position="77"/>
    </location>
</feature>
<protein>
    <submittedName>
        <fullName evidence="3">TIGR03086 family protein</fullName>
    </submittedName>
</protein>
<evidence type="ECO:0000313" key="3">
    <source>
        <dbReference type="EMBL" id="NKQ54807.1"/>
    </source>
</evidence>
<dbReference type="InterPro" id="IPR034660">
    <property type="entry name" value="DinB/YfiT-like"/>
</dbReference>
<dbReference type="NCBIfam" id="TIGR03083">
    <property type="entry name" value="maleylpyruvate isomerase family mycothiol-dependent enzyme"/>
    <property type="match status" value="1"/>
</dbReference>
<feature type="domain" description="Mycothiol-dependent maleylpyruvate isomerase metal-binding" evidence="2">
    <location>
        <begin position="8"/>
        <end position="133"/>
    </location>
</feature>
<dbReference type="SUPFAM" id="SSF109854">
    <property type="entry name" value="DinB/YfiT-like putative metalloenzymes"/>
    <property type="match status" value="1"/>
</dbReference>
<name>A0ABX1J4T7_9PSEU</name>
<dbReference type="Pfam" id="PF11716">
    <property type="entry name" value="MDMPI_N"/>
    <property type="match status" value="1"/>
</dbReference>
<proteinExistence type="predicted"/>
<dbReference type="InterPro" id="IPR024344">
    <property type="entry name" value="MDMPI_metal-binding"/>
</dbReference>
<keyword evidence="4" id="KW-1185">Reference proteome</keyword>
<evidence type="ECO:0000259" key="2">
    <source>
        <dbReference type="Pfam" id="PF11716"/>
    </source>
</evidence>